<evidence type="ECO:0000256" key="1">
    <source>
        <dbReference type="SAM" id="Phobius"/>
    </source>
</evidence>
<dbReference type="EMBL" id="AMQM01000401">
    <property type="status" value="NOT_ANNOTATED_CDS"/>
    <property type="molecule type" value="Genomic_DNA"/>
</dbReference>
<dbReference type="GeneID" id="20213322"/>
<feature type="transmembrane region" description="Helical" evidence="1">
    <location>
        <begin position="237"/>
        <end position="258"/>
    </location>
</feature>
<reference evidence="3" key="3">
    <citation type="submission" date="2015-06" db="UniProtKB">
        <authorList>
            <consortium name="EnsemblMetazoa"/>
        </authorList>
    </citation>
    <scope>IDENTIFICATION</scope>
</reference>
<dbReference type="CTD" id="20213322"/>
<dbReference type="EMBL" id="KB095811">
    <property type="protein sequence ID" value="ESO13232.1"/>
    <property type="molecule type" value="Genomic_DNA"/>
</dbReference>
<name>T1FWX4_HELRO</name>
<dbReference type="EnsemblMetazoa" id="HelroT62232">
    <property type="protein sequence ID" value="HelroP62232"/>
    <property type="gene ID" value="HelroG62232"/>
</dbReference>
<reference evidence="4" key="1">
    <citation type="submission" date="2012-12" db="EMBL/GenBank/DDBJ databases">
        <authorList>
            <person name="Hellsten U."/>
            <person name="Grimwood J."/>
            <person name="Chapman J.A."/>
            <person name="Shapiro H."/>
            <person name="Aerts A."/>
            <person name="Otillar R.P."/>
            <person name="Terry A.Y."/>
            <person name="Boore J.L."/>
            <person name="Simakov O."/>
            <person name="Marletaz F."/>
            <person name="Cho S.-J."/>
            <person name="Edsinger-Gonzales E."/>
            <person name="Havlak P."/>
            <person name="Kuo D.-H."/>
            <person name="Larsson T."/>
            <person name="Lv J."/>
            <person name="Arendt D."/>
            <person name="Savage R."/>
            <person name="Osoegawa K."/>
            <person name="de Jong P."/>
            <person name="Lindberg D.R."/>
            <person name="Seaver E.C."/>
            <person name="Weisblat D.A."/>
            <person name="Putnam N.H."/>
            <person name="Grigoriev I.V."/>
            <person name="Rokhsar D.S."/>
        </authorList>
    </citation>
    <scope>NUCLEOTIDE SEQUENCE</scope>
</reference>
<dbReference type="OrthoDB" id="10042902at2759"/>
<dbReference type="InterPro" id="IPR019169">
    <property type="entry name" value="Transmembrane_26"/>
</dbReference>
<organism evidence="3 4">
    <name type="scientific">Helobdella robusta</name>
    <name type="common">Californian leech</name>
    <dbReference type="NCBI Taxonomy" id="6412"/>
    <lineage>
        <taxon>Eukaryota</taxon>
        <taxon>Metazoa</taxon>
        <taxon>Spiralia</taxon>
        <taxon>Lophotrochozoa</taxon>
        <taxon>Annelida</taxon>
        <taxon>Clitellata</taxon>
        <taxon>Hirudinea</taxon>
        <taxon>Rhynchobdellida</taxon>
        <taxon>Glossiphoniidae</taxon>
        <taxon>Helobdella</taxon>
    </lineage>
</organism>
<evidence type="ECO:0008006" key="5">
    <source>
        <dbReference type="Google" id="ProtNLM"/>
    </source>
</evidence>
<feature type="transmembrane region" description="Helical" evidence="1">
    <location>
        <begin position="278"/>
        <end position="297"/>
    </location>
</feature>
<keyword evidence="4" id="KW-1185">Reference proteome</keyword>
<accession>T1FWX4</accession>
<dbReference type="PANTHER" id="PTHR22168:SF8">
    <property type="entry name" value="TRANSMEMBRANE PROTEIN 26"/>
    <property type="match status" value="1"/>
</dbReference>
<reference evidence="2 4" key="2">
    <citation type="journal article" date="2013" name="Nature">
        <title>Insights into bilaterian evolution from three spiralian genomes.</title>
        <authorList>
            <person name="Simakov O."/>
            <person name="Marletaz F."/>
            <person name="Cho S.J."/>
            <person name="Edsinger-Gonzales E."/>
            <person name="Havlak P."/>
            <person name="Hellsten U."/>
            <person name="Kuo D.H."/>
            <person name="Larsson T."/>
            <person name="Lv J."/>
            <person name="Arendt D."/>
            <person name="Savage R."/>
            <person name="Osoegawa K."/>
            <person name="de Jong P."/>
            <person name="Grimwood J."/>
            <person name="Chapman J.A."/>
            <person name="Shapiro H."/>
            <person name="Aerts A."/>
            <person name="Otillar R.P."/>
            <person name="Terry A.Y."/>
            <person name="Boore J.L."/>
            <person name="Grigoriev I.V."/>
            <person name="Lindberg D.R."/>
            <person name="Seaver E.C."/>
            <person name="Weisblat D.A."/>
            <person name="Putnam N.H."/>
            <person name="Rokhsar D.S."/>
        </authorList>
    </citation>
    <scope>NUCLEOTIDE SEQUENCE</scope>
</reference>
<gene>
    <name evidence="3" type="primary">20213322</name>
    <name evidence="2" type="ORF">HELRODRAFT_62232</name>
</gene>
<feature type="transmembrane region" description="Helical" evidence="1">
    <location>
        <begin position="62"/>
        <end position="83"/>
    </location>
</feature>
<dbReference type="HOGENOM" id="CLU_032511_0_1_1"/>
<dbReference type="PANTHER" id="PTHR22168">
    <property type="entry name" value="TMEM26 PROTEIN"/>
    <property type="match status" value="1"/>
</dbReference>
<dbReference type="eggNOG" id="KOG4610">
    <property type="taxonomic scope" value="Eukaryota"/>
</dbReference>
<keyword evidence="1" id="KW-0472">Membrane</keyword>
<evidence type="ECO:0000313" key="3">
    <source>
        <dbReference type="EnsemblMetazoa" id="HelroP62232"/>
    </source>
</evidence>
<proteinExistence type="predicted"/>
<dbReference type="Pfam" id="PF09772">
    <property type="entry name" value="Tmem26"/>
    <property type="match status" value="1"/>
</dbReference>
<feature type="transmembrane region" description="Helical" evidence="1">
    <location>
        <begin position="194"/>
        <end position="217"/>
    </location>
</feature>
<keyword evidence="1" id="KW-0812">Transmembrane</keyword>
<protein>
    <recommendedName>
        <fullName evidence="5">Transmembrane protein 26</fullName>
    </recommendedName>
</protein>
<feature type="transmembrane region" description="Helical" evidence="1">
    <location>
        <begin position="6"/>
        <end position="25"/>
    </location>
</feature>
<dbReference type="KEGG" id="hro:HELRODRAFT_62232"/>
<feature type="transmembrane region" description="Helical" evidence="1">
    <location>
        <begin position="37"/>
        <end position="56"/>
    </location>
</feature>
<evidence type="ECO:0000313" key="2">
    <source>
        <dbReference type="EMBL" id="ESO13232.1"/>
    </source>
</evidence>
<dbReference type="AlphaFoldDB" id="T1FWX4"/>
<keyword evidence="1" id="KW-1133">Transmembrane helix</keyword>
<dbReference type="Proteomes" id="UP000015101">
    <property type="component" value="Unassembled WGS sequence"/>
</dbReference>
<dbReference type="OMA" id="PTIWFLE"/>
<dbReference type="InParanoid" id="T1FWX4"/>
<evidence type="ECO:0000313" key="4">
    <source>
        <dbReference type="Proteomes" id="UP000015101"/>
    </source>
</evidence>
<dbReference type="RefSeq" id="XP_009009952.1">
    <property type="nucleotide sequence ID" value="XM_009011704.1"/>
</dbReference>
<sequence length="298" mass="34320">MGCFTVSRAITVRVLFTAHGVFSIWRLFVITNDPQNWYLLLALFGLAFETAFTLYVKRGEDWKWFCPSVFFYLACLVPTIWFLELHELNERIREHILNTTSSGGDETSRTTSSWNEMTTGIIGTSGFNSHQWIRTLEQLLLLILILGRWMLPKGKLTHDQLSQLLLVYIGTAADIVEFFEAFNEEQVKYNRTLCTVILAIWSWSVLQFTLVFTATKGRKESPAGVEVPAENCCTPDVFGIIMSIFMQDGPFLVLRMLLIFKYNVLSYTNMFFTCKNTLVCMLLTYRFVVYSTVHVGYC</sequence>